<dbReference type="SUPFAM" id="SSF53448">
    <property type="entry name" value="Nucleotide-diphospho-sugar transferases"/>
    <property type="match status" value="1"/>
</dbReference>
<dbReference type="GeneID" id="17321487"/>
<dbReference type="PANTHER" id="PTHR32385:SF15">
    <property type="entry name" value="INOSITOL PHOSPHOCERAMIDE MANNOSYLTRANSFERASE 1"/>
    <property type="match status" value="1"/>
</dbReference>
<dbReference type="Proteomes" id="UP000012073">
    <property type="component" value="Unassembled WGS sequence"/>
</dbReference>
<keyword evidence="1" id="KW-0808">Transferase</keyword>
<dbReference type="KEGG" id="ccp:CHC_T00002620001"/>
<protein>
    <recommendedName>
        <fullName evidence="4">Glycosyltransferase family 32 protein</fullName>
    </recommendedName>
</protein>
<dbReference type="OrthoDB" id="3647at2759"/>
<dbReference type="Pfam" id="PF04488">
    <property type="entry name" value="Gly_transf_sug"/>
    <property type="match status" value="1"/>
</dbReference>
<sequence length="678" mass="76376">MSRFAKASPAAPAEKDWQYKLWDNDAVKGLDMLNRALFDAESAPQCQADILRLEVLYEHGGVYVDADIVSTQRDLRPALEAARDTGFMITYEPDTKDKPYSILGNSLIACTPRHPLILMLMSYIKQVYPHKRNHYGVEWVTGPLTYTKVLINPDMPVTVPPSKDFYPAFHYVPNPSAIDLTSFDSYCFQFGYTCSGLSEWVARNNKCKKAHDCNHHANIDYPLGKLKQFPAHVPPRATASEIPKVIHQFSFQGPDKLPERWTSTWSDNFCPANGFQYELWTWDKLKEEIGQFYCANLYAKDHMDAFSVNMLALEVLHRRGGYYVPLTTLFTGEATDPEAANLIFEQQDSATFGLGSIVGCATNSAAGKIKESYQNGYVTSDSHRDAPAHLVSDMRYGDEVASFASFKGTSRFLGASEMYYTPSPESDFGPMSTANSALLWAYDCQVPIFRIPEEKQMIPTLRESGKRAIVITSPEFGVHTSLVKEIPGVMYRLDQEGTEWDFIVINVEWEVDEDGLVVYKAASPFRSPKARYLGFIVNSHASDLVSSSNIETILERHDSGRVFVASEKSTHTSMTAKIFRAMPAITHACQTLAGYEPNFYRDRDEVMDNLLKGHRGDQIGFELQLDDQNRVMFRSWGENGGIDCECKVNPGMSGMAVEFLRIYHDQHVHFETSGAFVR</sequence>
<keyword evidence="3" id="KW-1185">Reference proteome</keyword>
<proteinExistence type="predicted"/>
<dbReference type="InterPro" id="IPR007577">
    <property type="entry name" value="GlycoTrfase_DXD_sugar-bd_CS"/>
</dbReference>
<dbReference type="GO" id="GO:0051999">
    <property type="term" value="P:mannosyl-inositol phosphorylceramide biosynthetic process"/>
    <property type="evidence" value="ECO:0007669"/>
    <property type="project" value="TreeGrafter"/>
</dbReference>
<accession>R7Q604</accession>
<dbReference type="AlphaFoldDB" id="R7Q604"/>
<gene>
    <name evidence="2" type="ORF">CHC_T00002620001</name>
</gene>
<dbReference type="GO" id="GO:0000030">
    <property type="term" value="F:mannosyltransferase activity"/>
    <property type="evidence" value="ECO:0007669"/>
    <property type="project" value="TreeGrafter"/>
</dbReference>
<organism evidence="2 3">
    <name type="scientific">Chondrus crispus</name>
    <name type="common">Carrageen Irish moss</name>
    <name type="synonym">Polymorpha crispa</name>
    <dbReference type="NCBI Taxonomy" id="2769"/>
    <lineage>
        <taxon>Eukaryota</taxon>
        <taxon>Rhodophyta</taxon>
        <taxon>Florideophyceae</taxon>
        <taxon>Rhodymeniophycidae</taxon>
        <taxon>Gigartinales</taxon>
        <taxon>Gigartinaceae</taxon>
        <taxon>Chondrus</taxon>
    </lineage>
</organism>
<dbReference type="InterPro" id="IPR051706">
    <property type="entry name" value="Glycosyltransferase_domain"/>
</dbReference>
<evidence type="ECO:0000313" key="2">
    <source>
        <dbReference type="EMBL" id="CDF33947.1"/>
    </source>
</evidence>
<dbReference type="InterPro" id="IPR029044">
    <property type="entry name" value="Nucleotide-diphossugar_trans"/>
</dbReference>
<evidence type="ECO:0000256" key="1">
    <source>
        <dbReference type="ARBA" id="ARBA00022679"/>
    </source>
</evidence>
<dbReference type="EMBL" id="HG001663">
    <property type="protein sequence ID" value="CDF33947.1"/>
    <property type="molecule type" value="Genomic_DNA"/>
</dbReference>
<dbReference type="Gene3D" id="3.90.550.20">
    <property type="match status" value="1"/>
</dbReference>
<reference evidence="3" key="1">
    <citation type="journal article" date="2013" name="Proc. Natl. Acad. Sci. U.S.A.">
        <title>Genome structure and metabolic features in the red seaweed Chondrus crispus shed light on evolution of the Archaeplastida.</title>
        <authorList>
            <person name="Collen J."/>
            <person name="Porcel B."/>
            <person name="Carre W."/>
            <person name="Ball S.G."/>
            <person name="Chaparro C."/>
            <person name="Tonon T."/>
            <person name="Barbeyron T."/>
            <person name="Michel G."/>
            <person name="Noel B."/>
            <person name="Valentin K."/>
            <person name="Elias M."/>
            <person name="Artiguenave F."/>
            <person name="Arun A."/>
            <person name="Aury J.M."/>
            <person name="Barbosa-Neto J.F."/>
            <person name="Bothwell J.H."/>
            <person name="Bouget F.Y."/>
            <person name="Brillet L."/>
            <person name="Cabello-Hurtado F."/>
            <person name="Capella-Gutierrez S."/>
            <person name="Charrier B."/>
            <person name="Cladiere L."/>
            <person name="Cock J.M."/>
            <person name="Coelho S.M."/>
            <person name="Colleoni C."/>
            <person name="Czjzek M."/>
            <person name="Da Silva C."/>
            <person name="Delage L."/>
            <person name="Denoeud F."/>
            <person name="Deschamps P."/>
            <person name="Dittami S.M."/>
            <person name="Gabaldon T."/>
            <person name="Gachon C.M."/>
            <person name="Groisillier A."/>
            <person name="Herve C."/>
            <person name="Jabbari K."/>
            <person name="Katinka M."/>
            <person name="Kloareg B."/>
            <person name="Kowalczyk N."/>
            <person name="Labadie K."/>
            <person name="Leblanc C."/>
            <person name="Lopez P.J."/>
            <person name="McLachlan D.H."/>
            <person name="Meslet-Cladiere L."/>
            <person name="Moustafa A."/>
            <person name="Nehr Z."/>
            <person name="Nyvall Collen P."/>
            <person name="Panaud O."/>
            <person name="Partensky F."/>
            <person name="Poulain J."/>
            <person name="Rensing S.A."/>
            <person name="Rousvoal S."/>
            <person name="Samson G."/>
            <person name="Symeonidi A."/>
            <person name="Weissenbach J."/>
            <person name="Zambounis A."/>
            <person name="Wincker P."/>
            <person name="Boyen C."/>
        </authorList>
    </citation>
    <scope>NUCLEOTIDE SEQUENCE [LARGE SCALE GENOMIC DNA]</scope>
    <source>
        <strain evidence="3">cv. Stackhouse</strain>
    </source>
</reference>
<dbReference type="RefSeq" id="XP_005713766.1">
    <property type="nucleotide sequence ID" value="XM_005713709.1"/>
</dbReference>
<dbReference type="GO" id="GO:0016020">
    <property type="term" value="C:membrane"/>
    <property type="evidence" value="ECO:0007669"/>
    <property type="project" value="GOC"/>
</dbReference>
<evidence type="ECO:0008006" key="4">
    <source>
        <dbReference type="Google" id="ProtNLM"/>
    </source>
</evidence>
<name>R7Q604_CHOCR</name>
<dbReference type="OMA" id="HHANIDY"/>
<dbReference type="PANTHER" id="PTHR32385">
    <property type="entry name" value="MANNOSYL PHOSPHORYLINOSITOL CERAMIDE SYNTHASE"/>
    <property type="match status" value="1"/>
</dbReference>
<dbReference type="Gramene" id="CDF33947">
    <property type="protein sequence ID" value="CDF33947"/>
    <property type="gene ID" value="CHC_T00002620001"/>
</dbReference>
<evidence type="ECO:0000313" key="3">
    <source>
        <dbReference type="Proteomes" id="UP000012073"/>
    </source>
</evidence>